<dbReference type="GO" id="GO:0016491">
    <property type="term" value="F:oxidoreductase activity"/>
    <property type="evidence" value="ECO:0007669"/>
    <property type="project" value="UniProtKB-KW"/>
</dbReference>
<keyword evidence="4" id="KW-1185">Reference proteome</keyword>
<dbReference type="InterPro" id="IPR050816">
    <property type="entry name" value="Flavin-dep_Halogenase_NPB"/>
</dbReference>
<dbReference type="AlphaFoldDB" id="A0A0F6YMG4"/>
<organism evidence="3 4">
    <name type="scientific">Sandaracinus amylolyticus</name>
    <dbReference type="NCBI Taxonomy" id="927083"/>
    <lineage>
        <taxon>Bacteria</taxon>
        <taxon>Pseudomonadati</taxon>
        <taxon>Myxococcota</taxon>
        <taxon>Polyangia</taxon>
        <taxon>Polyangiales</taxon>
        <taxon>Sandaracinaceae</taxon>
        <taxon>Sandaracinus</taxon>
    </lineage>
</organism>
<dbReference type="Pfam" id="PF01494">
    <property type="entry name" value="FAD_binding_3"/>
    <property type="match status" value="1"/>
</dbReference>
<dbReference type="GO" id="GO:0071949">
    <property type="term" value="F:FAD binding"/>
    <property type="evidence" value="ECO:0007669"/>
    <property type="project" value="InterPro"/>
</dbReference>
<evidence type="ECO:0000313" key="4">
    <source>
        <dbReference type="Proteomes" id="UP000034883"/>
    </source>
</evidence>
<dbReference type="InterPro" id="IPR002938">
    <property type="entry name" value="FAD-bd"/>
</dbReference>
<dbReference type="EMBL" id="CP011125">
    <property type="protein sequence ID" value="AKF09238.1"/>
    <property type="molecule type" value="Genomic_DNA"/>
</dbReference>
<protein>
    <submittedName>
        <fullName evidence="3">Halogenase</fullName>
    </submittedName>
</protein>
<dbReference type="InterPro" id="IPR036188">
    <property type="entry name" value="FAD/NAD-bd_sf"/>
</dbReference>
<keyword evidence="1" id="KW-0560">Oxidoreductase</keyword>
<accession>A0A0F6YMG4</accession>
<dbReference type="SUPFAM" id="SSF51905">
    <property type="entry name" value="FAD/NAD(P)-binding domain"/>
    <property type="match status" value="1"/>
</dbReference>
<reference evidence="3 4" key="1">
    <citation type="submission" date="2015-03" db="EMBL/GenBank/DDBJ databases">
        <title>Genome assembly of Sandaracinus amylolyticus DSM 53668.</title>
        <authorList>
            <person name="Sharma G."/>
            <person name="Subramanian S."/>
        </authorList>
    </citation>
    <scope>NUCLEOTIDE SEQUENCE [LARGE SCALE GENOMIC DNA]</scope>
    <source>
        <strain evidence="3 4">DSM 53668</strain>
    </source>
</reference>
<dbReference type="OrthoDB" id="103324at2"/>
<proteinExistence type="predicted"/>
<dbReference type="PRINTS" id="PR00420">
    <property type="entry name" value="RNGMNOXGNASE"/>
</dbReference>
<dbReference type="STRING" id="927083.DB32_006387"/>
<evidence type="ECO:0000259" key="2">
    <source>
        <dbReference type="Pfam" id="PF01494"/>
    </source>
</evidence>
<dbReference type="KEGG" id="samy:DB32_006387"/>
<gene>
    <name evidence="3" type="ORF">DB32_006387</name>
</gene>
<dbReference type="PANTHER" id="PTHR43747">
    <property type="entry name" value="FAD-BINDING PROTEIN"/>
    <property type="match status" value="1"/>
</dbReference>
<evidence type="ECO:0000256" key="1">
    <source>
        <dbReference type="ARBA" id="ARBA00023002"/>
    </source>
</evidence>
<evidence type="ECO:0000313" key="3">
    <source>
        <dbReference type="EMBL" id="AKF09238.1"/>
    </source>
</evidence>
<feature type="domain" description="FAD-binding" evidence="2">
    <location>
        <begin position="15"/>
        <end position="369"/>
    </location>
</feature>
<name>A0A0F6YMG4_9BACT</name>
<dbReference type="Gene3D" id="3.50.50.60">
    <property type="entry name" value="FAD/NAD(P)-binding domain"/>
    <property type="match status" value="1"/>
</dbReference>
<sequence length="586" mass="64844">MTRPHGGGAMDGKTFDVAILGTGIAGSILGAILAKNGVRTLLVEQGSHPRFAIGESTVPETTFLFRLLGMRYGVPEISQLSTYNRVRRTVGTTSGVKRNFSFVFHRDGEPQRAHESSQLPTLSPPMGPDVHLFRQDVDAYLLGVAAARGAVVRQRTDVTSLDFGASGVELKCRDGSAFRASYVVDAGGVQAPVAKLFGLREQPTTMRTHSRSIFTHFHGVTPFDACIGPREGHGLPSPLSQGTLHHLFHGGWMWVIPFDNHPSSTNRLTSVGLNLDPRVHPPTGLPAEEEFRRFVARYPALAKQFENAHPIREWVSTDRLQFSSTRVVGDRYCLMPHAFAFVDPLFSSGLGISMGAINMLAWRLIEAKKDGDYSTERFMPIDARVKRNFAHVDRLVSRSYVAFSDFELWNAWYKIWALGTIFGGTGTLEAIGEVLTHGAGTRFEPYELAPFGGLQGSDLPEYMALFDRAAAEIDAYAEKRVSASQAAERIFAVIEESRLWPAPWGSPRARHPGVFTLPKVGPLIQWMQRDAPQGIRDAYARRFVLRHVVKMAADEWASELGYAGKLVTTLGRDFVTGYNRDWDRAD</sequence>
<dbReference type="PANTHER" id="PTHR43747:SF5">
    <property type="entry name" value="FAD-BINDING DOMAIN-CONTAINING PROTEIN"/>
    <property type="match status" value="1"/>
</dbReference>
<dbReference type="Proteomes" id="UP000034883">
    <property type="component" value="Chromosome"/>
</dbReference>